<dbReference type="EMBL" id="DXBY01000282">
    <property type="protein sequence ID" value="HIZ37383.1"/>
    <property type="molecule type" value="Genomic_DNA"/>
</dbReference>
<evidence type="ECO:0000256" key="1">
    <source>
        <dbReference type="ARBA" id="ARBA00004651"/>
    </source>
</evidence>
<feature type="transmembrane region" description="Helical" evidence="7">
    <location>
        <begin position="858"/>
        <end position="881"/>
    </location>
</feature>
<organism evidence="9 10">
    <name type="scientific">Candidatus Ruania gallistercoris</name>
    <dbReference type="NCBI Taxonomy" id="2838746"/>
    <lineage>
        <taxon>Bacteria</taxon>
        <taxon>Bacillati</taxon>
        <taxon>Actinomycetota</taxon>
        <taxon>Actinomycetes</taxon>
        <taxon>Micrococcales</taxon>
        <taxon>Ruaniaceae</taxon>
        <taxon>Ruania</taxon>
    </lineage>
</organism>
<feature type="transmembrane region" description="Helical" evidence="7">
    <location>
        <begin position="443"/>
        <end position="461"/>
    </location>
</feature>
<reference evidence="9" key="2">
    <citation type="submission" date="2021-04" db="EMBL/GenBank/DDBJ databases">
        <authorList>
            <person name="Gilroy R."/>
        </authorList>
    </citation>
    <scope>NUCLEOTIDE SEQUENCE</scope>
    <source>
        <strain evidence="9">ChiGjej4B4-7305</strain>
    </source>
</reference>
<evidence type="ECO:0000259" key="8">
    <source>
        <dbReference type="Pfam" id="PF02687"/>
    </source>
</evidence>
<sequence length="895" mass="93069">MKGRLLWRQARSSLGTSLVLVIIVAVAAAVFTTWPRLERDTFAGEISHQIATTPPTLRALTATSEGIPVTSADQWTGWDQQIEELIAGAGPELAAGTAAPRTSLTTERQVMTPEHGKPQDLWQVSAQIRVDPQIEDYITVTEGTTPAPADWPSEPEALFEAIAGGSLEPAEVMLSEQSAERVGLAVGDTFDVTLYEGTLPFRVAGVFTGNDPEADQWQFQLNTLSPRIDDDPDLGLSATAIGYLNPESTGWIGELNGLAPETEVWVPVQPSATDAQALADQLRTLTATEHQLSVPDGSMPMEFSAGLTEVLNRAIDRWQGTAAVLAMVAAGPIGVVLAILALATRLVVARREITLALVHARGASPLQLRGILAAEGAVLGLPAAAIGAAAATLAVPGPTAAADYTWALLAGLTPAAFLAASTLPNLRARRSDLALRSASRWRWVAEAAAVALTAAALYLVLTRGVRDQGGTDPIATALPLLLAVTVCVLAVRLLPLPLRALHAAARRGRGLSAFLGSARTIREGGLAMVPLFALVVGTAVAVFATTMIATLTQGTDAGARAEVGADVRLTGPTFSEDDLAAIGRIDGVAATTAVAPAPSIPLYQDGSYVRVNVYGVQSSTQGEVQTDVPGAVVLPAEFDQSDDGSVPVLTSTGLEIDADADPFLSFREQVPITVVGQDDAAPALAETATWILADLDLLREHSGMNLLPRTVLVDVAADADVAQVTGELTDWMDGTGEVLSPAQNTAEFAASPASSSMQAGFVVALVLCLLLAVTAIAMSLVLAAPTRGRLLAVLRTLGAPARTSRRLVAWEVTPVVVTAMIAGTLVGLALPYLVVAGIDLRPFTGAESQPSVHYDPVLLAGVLVGLAVVLAGCLWLATVVARRLSLSVLRIGEAS</sequence>
<evidence type="ECO:0000256" key="4">
    <source>
        <dbReference type="ARBA" id="ARBA00022989"/>
    </source>
</evidence>
<feature type="transmembrane region" description="Helical" evidence="7">
    <location>
        <begin position="322"/>
        <end position="348"/>
    </location>
</feature>
<feature type="transmembrane region" description="Helical" evidence="7">
    <location>
        <begin position="404"/>
        <end position="423"/>
    </location>
</feature>
<protein>
    <submittedName>
        <fullName evidence="9">ABC transporter permease</fullName>
    </submittedName>
</protein>
<dbReference type="InterPro" id="IPR050250">
    <property type="entry name" value="Macrolide_Exporter_MacB"/>
</dbReference>
<dbReference type="GO" id="GO:0022857">
    <property type="term" value="F:transmembrane transporter activity"/>
    <property type="evidence" value="ECO:0007669"/>
    <property type="project" value="TreeGrafter"/>
</dbReference>
<dbReference type="Pfam" id="PF02687">
    <property type="entry name" value="FtsX"/>
    <property type="match status" value="1"/>
</dbReference>
<evidence type="ECO:0000256" key="2">
    <source>
        <dbReference type="ARBA" id="ARBA00022475"/>
    </source>
</evidence>
<comment type="caution">
    <text evidence="9">The sequence shown here is derived from an EMBL/GenBank/DDBJ whole genome shotgun (WGS) entry which is preliminary data.</text>
</comment>
<feature type="transmembrane region" description="Helical" evidence="7">
    <location>
        <begin position="368"/>
        <end position="392"/>
    </location>
</feature>
<feature type="domain" description="ABC3 transporter permease C-terminal" evidence="8">
    <location>
        <begin position="763"/>
        <end position="884"/>
    </location>
</feature>
<evidence type="ECO:0000256" key="3">
    <source>
        <dbReference type="ARBA" id="ARBA00022692"/>
    </source>
</evidence>
<proteinExistence type="inferred from homology"/>
<evidence type="ECO:0000313" key="10">
    <source>
        <dbReference type="Proteomes" id="UP000824037"/>
    </source>
</evidence>
<dbReference type="AlphaFoldDB" id="A0A9D2EH51"/>
<dbReference type="PANTHER" id="PTHR30572">
    <property type="entry name" value="MEMBRANE COMPONENT OF TRANSPORTER-RELATED"/>
    <property type="match status" value="1"/>
</dbReference>
<name>A0A9D2EH51_9MICO</name>
<evidence type="ECO:0000256" key="5">
    <source>
        <dbReference type="ARBA" id="ARBA00023136"/>
    </source>
</evidence>
<gene>
    <name evidence="9" type="ORF">H9815_16525</name>
</gene>
<evidence type="ECO:0000313" key="9">
    <source>
        <dbReference type="EMBL" id="HIZ37383.1"/>
    </source>
</evidence>
<evidence type="ECO:0000256" key="7">
    <source>
        <dbReference type="SAM" id="Phobius"/>
    </source>
</evidence>
<comment type="subcellular location">
    <subcellularLocation>
        <location evidence="1">Cell membrane</location>
        <topology evidence="1">Multi-pass membrane protein</topology>
    </subcellularLocation>
</comment>
<feature type="transmembrane region" description="Helical" evidence="7">
    <location>
        <begin position="529"/>
        <end position="551"/>
    </location>
</feature>
<feature type="transmembrane region" description="Helical" evidence="7">
    <location>
        <begin position="473"/>
        <end position="494"/>
    </location>
</feature>
<feature type="transmembrane region" description="Helical" evidence="7">
    <location>
        <begin position="761"/>
        <end position="786"/>
    </location>
</feature>
<dbReference type="InterPro" id="IPR003838">
    <property type="entry name" value="ABC3_permease_C"/>
</dbReference>
<keyword evidence="4 7" id="KW-1133">Transmembrane helix</keyword>
<dbReference type="Proteomes" id="UP000824037">
    <property type="component" value="Unassembled WGS sequence"/>
</dbReference>
<evidence type="ECO:0000256" key="6">
    <source>
        <dbReference type="ARBA" id="ARBA00038076"/>
    </source>
</evidence>
<dbReference type="PANTHER" id="PTHR30572:SF4">
    <property type="entry name" value="ABC TRANSPORTER PERMEASE YTRF"/>
    <property type="match status" value="1"/>
</dbReference>
<keyword evidence="5 7" id="KW-0472">Membrane</keyword>
<feature type="transmembrane region" description="Helical" evidence="7">
    <location>
        <begin position="807"/>
        <end position="838"/>
    </location>
</feature>
<accession>A0A9D2EH51</accession>
<comment type="similarity">
    <text evidence="6">Belongs to the ABC-4 integral membrane protein family.</text>
</comment>
<reference evidence="9" key="1">
    <citation type="journal article" date="2021" name="PeerJ">
        <title>Extensive microbial diversity within the chicken gut microbiome revealed by metagenomics and culture.</title>
        <authorList>
            <person name="Gilroy R."/>
            <person name="Ravi A."/>
            <person name="Getino M."/>
            <person name="Pursley I."/>
            <person name="Horton D.L."/>
            <person name="Alikhan N.F."/>
            <person name="Baker D."/>
            <person name="Gharbi K."/>
            <person name="Hall N."/>
            <person name="Watson M."/>
            <person name="Adriaenssens E.M."/>
            <person name="Foster-Nyarko E."/>
            <person name="Jarju S."/>
            <person name="Secka A."/>
            <person name="Antonio M."/>
            <person name="Oren A."/>
            <person name="Chaudhuri R.R."/>
            <person name="La Ragione R."/>
            <person name="Hildebrand F."/>
            <person name="Pallen M.J."/>
        </authorList>
    </citation>
    <scope>NUCLEOTIDE SEQUENCE</scope>
    <source>
        <strain evidence="9">ChiGjej4B4-7305</strain>
    </source>
</reference>
<keyword evidence="2" id="KW-1003">Cell membrane</keyword>
<keyword evidence="3 7" id="KW-0812">Transmembrane</keyword>
<dbReference type="GO" id="GO:0005886">
    <property type="term" value="C:plasma membrane"/>
    <property type="evidence" value="ECO:0007669"/>
    <property type="project" value="UniProtKB-SubCell"/>
</dbReference>